<dbReference type="PROSITE" id="PS50893">
    <property type="entry name" value="ABC_TRANSPORTER_2"/>
    <property type="match status" value="1"/>
</dbReference>
<dbReference type="Gene3D" id="3.30.565.10">
    <property type="entry name" value="Histidine kinase-like ATPase, C-terminal domain"/>
    <property type="match status" value="1"/>
</dbReference>
<dbReference type="InterPro" id="IPR011527">
    <property type="entry name" value="ABC1_TM_dom"/>
</dbReference>
<protein>
    <submittedName>
        <fullName evidence="14">ABC transporter ATP-binding protein</fullName>
    </submittedName>
</protein>
<feature type="domain" description="ABC transporter" evidence="12">
    <location>
        <begin position="347"/>
        <end position="581"/>
    </location>
</feature>
<dbReference type="Gene3D" id="3.40.50.300">
    <property type="entry name" value="P-loop containing nucleotide triphosphate hydrolases"/>
    <property type="match status" value="1"/>
</dbReference>
<dbReference type="Pfam" id="PF00664">
    <property type="entry name" value="ABC_membrane"/>
    <property type="match status" value="1"/>
</dbReference>
<evidence type="ECO:0000256" key="5">
    <source>
        <dbReference type="ARBA" id="ARBA00022741"/>
    </source>
</evidence>
<dbReference type="InterPro" id="IPR001789">
    <property type="entry name" value="Sig_transdc_resp-reg_receiver"/>
</dbReference>
<accession>A0ABX4FIM5</accession>
<dbReference type="PROSITE" id="PS50929">
    <property type="entry name" value="ABC_TM1F"/>
    <property type="match status" value="1"/>
</dbReference>
<dbReference type="InterPro" id="IPR039421">
    <property type="entry name" value="Type_1_exporter"/>
</dbReference>
<feature type="transmembrane region" description="Helical" evidence="10">
    <location>
        <begin position="137"/>
        <end position="162"/>
    </location>
</feature>
<evidence type="ECO:0000256" key="9">
    <source>
        <dbReference type="PROSITE-ProRule" id="PRU00169"/>
    </source>
</evidence>
<feature type="transmembrane region" description="Helical" evidence="10">
    <location>
        <begin position="56"/>
        <end position="76"/>
    </location>
</feature>
<feature type="transmembrane region" description="Helical" evidence="10">
    <location>
        <begin position="30"/>
        <end position="50"/>
    </location>
</feature>
<dbReference type="Gene3D" id="1.20.1560.10">
    <property type="entry name" value="ABC transporter type 1, transmembrane domain"/>
    <property type="match status" value="1"/>
</dbReference>
<organism evidence="14 15">
    <name type="scientific">Bordetella genomosp. 6</name>
    <dbReference type="NCBI Taxonomy" id="463024"/>
    <lineage>
        <taxon>Bacteria</taxon>
        <taxon>Pseudomonadati</taxon>
        <taxon>Pseudomonadota</taxon>
        <taxon>Betaproteobacteria</taxon>
        <taxon>Burkholderiales</taxon>
        <taxon>Alcaligenaceae</taxon>
        <taxon>Bordetella</taxon>
    </lineage>
</organism>
<feature type="transmembrane region" description="Helical" evidence="10">
    <location>
        <begin position="168"/>
        <end position="187"/>
    </location>
</feature>
<evidence type="ECO:0000256" key="6">
    <source>
        <dbReference type="ARBA" id="ARBA00022840"/>
    </source>
</evidence>
<gene>
    <name evidence="14" type="ORF">CAL23_09975</name>
</gene>
<feature type="transmembrane region" description="Helical" evidence="10">
    <location>
        <begin position="287"/>
        <end position="308"/>
    </location>
</feature>
<evidence type="ECO:0000256" key="1">
    <source>
        <dbReference type="ARBA" id="ARBA00004651"/>
    </source>
</evidence>
<keyword evidence="15" id="KW-1185">Reference proteome</keyword>
<keyword evidence="2" id="KW-0813">Transport</keyword>
<dbReference type="PROSITE" id="PS00211">
    <property type="entry name" value="ABC_TRANSPORTER_1"/>
    <property type="match status" value="1"/>
</dbReference>
<dbReference type="PROSITE" id="PS50110">
    <property type="entry name" value="RESPONSE_REGULATORY"/>
    <property type="match status" value="1"/>
</dbReference>
<evidence type="ECO:0000256" key="7">
    <source>
        <dbReference type="ARBA" id="ARBA00022989"/>
    </source>
</evidence>
<evidence type="ECO:0000313" key="15">
    <source>
        <dbReference type="Proteomes" id="UP000216524"/>
    </source>
</evidence>
<dbReference type="RefSeq" id="WP_094829639.1">
    <property type="nucleotide sequence ID" value="NZ_NEVV01000001.1"/>
</dbReference>
<dbReference type="InterPro" id="IPR011006">
    <property type="entry name" value="CheY-like_superfamily"/>
</dbReference>
<dbReference type="SUPFAM" id="SSF90123">
    <property type="entry name" value="ABC transporter transmembrane region"/>
    <property type="match status" value="1"/>
</dbReference>
<dbReference type="SUPFAM" id="SSF55874">
    <property type="entry name" value="ATPase domain of HSP90 chaperone/DNA topoisomerase II/histidine kinase"/>
    <property type="match status" value="1"/>
</dbReference>
<comment type="caution">
    <text evidence="14">The sequence shown here is derived from an EMBL/GenBank/DDBJ whole genome shotgun (WGS) entry which is preliminary data.</text>
</comment>
<dbReference type="SMART" id="SM00448">
    <property type="entry name" value="REC"/>
    <property type="match status" value="1"/>
</dbReference>
<dbReference type="InterPro" id="IPR036890">
    <property type="entry name" value="HATPase_C_sf"/>
</dbReference>
<evidence type="ECO:0000256" key="2">
    <source>
        <dbReference type="ARBA" id="ARBA00022448"/>
    </source>
</evidence>
<keyword evidence="6 14" id="KW-0067">ATP-binding</keyword>
<keyword evidence="8 10" id="KW-0472">Membrane</keyword>
<comment type="subcellular location">
    <subcellularLocation>
        <location evidence="1">Cell membrane</location>
        <topology evidence="1">Multi-pass membrane protein</topology>
    </subcellularLocation>
</comment>
<keyword evidence="7 10" id="KW-1133">Transmembrane helix</keyword>
<sequence>MDANQQAASARREVNRTILSALWRYRGRTAAAVALLVTAKLLMVAVPAVLKRIVDLLSAPGMLALPVFLLLGYALLRFAGSLFTELRDLIFVRVTQATVADFTLRMFAHLQSLGARFHAARQTGALARDVERGTTGVGFLLGTALFTLLPTLVEIISVVVILTAGYSLWFAFIVAVTFSAYAVYTVLLTERRTVLQRALNELDSRASARLVDSLLNYEAVKQYANEALENERLGQVMHRWVGVGVDNQRSLSRLHIGQAGIIACGVAAVMLLAGQQVTSRAMTVGDLVLVNAYIIQICLPLSTLGLIFRQAKEAFINAERICGLLLLRPEVADSRDMPPLRVAGGEVRFERIDFGYEPGRRILWDVDFTIPAGATVAVVGGSGSGKSTLARLLFRFYDPDSGRVLFDGQDLRTVEQGSLRRSLGIVPQDTLLFNDTIAYNIGYSMPQASREQIVQAARGARVHEFIESLPAGYDTMVGERGVKLSGGERQRIAIARALLKNPPVLVFDEATSALDTRTERAIQAELERISRGRTTLVIAHRLSTIVNADRILVLDHGRIVESGEHQALLAADGLYAQMWRLQRQQHELEQAGERASRQPVNLVTLVAAVLDGARELIDAKGVNLYTLIGADAGRITGDPGEVQQLIWDLTLHAVAVTPPGGRLELRLERDGPVARLVVTDGRAAPADSQAQLPGDDAPPALRAAAALDPARAAATAQRLGGVLRSAPAAGGGISCTLEFAVRALDDAAGQARDVSVDLTGVAIVLVDDQREARELVGEALRDHGARIEAFGGGSQALQALGERPASAWPDLIICDISLGDIDGYELLGRVRAMEAERQTSLETRVPAIALSGHADAQARLRALLAGYQVHLAKPVDPRELVAAAGSLARGPGRRSSTGSST</sequence>
<dbReference type="InterPro" id="IPR003439">
    <property type="entry name" value="ABC_transporter-like_ATP-bd"/>
</dbReference>
<dbReference type="InterPro" id="IPR036640">
    <property type="entry name" value="ABC1_TM_sf"/>
</dbReference>
<keyword evidence="3" id="KW-1003">Cell membrane</keyword>
<dbReference type="InterPro" id="IPR027417">
    <property type="entry name" value="P-loop_NTPase"/>
</dbReference>
<feature type="transmembrane region" description="Helical" evidence="10">
    <location>
        <begin position="256"/>
        <end position="275"/>
    </location>
</feature>
<feature type="domain" description="Response regulatory" evidence="11">
    <location>
        <begin position="762"/>
        <end position="888"/>
    </location>
</feature>
<evidence type="ECO:0000256" key="10">
    <source>
        <dbReference type="SAM" id="Phobius"/>
    </source>
</evidence>
<feature type="modified residue" description="4-aspartylphosphate" evidence="9">
    <location>
        <position position="815"/>
    </location>
</feature>
<evidence type="ECO:0000259" key="11">
    <source>
        <dbReference type="PROSITE" id="PS50110"/>
    </source>
</evidence>
<dbReference type="Proteomes" id="UP000216524">
    <property type="component" value="Unassembled WGS sequence"/>
</dbReference>
<evidence type="ECO:0000256" key="8">
    <source>
        <dbReference type="ARBA" id="ARBA00023136"/>
    </source>
</evidence>
<dbReference type="SUPFAM" id="SSF52172">
    <property type="entry name" value="CheY-like"/>
    <property type="match status" value="1"/>
</dbReference>
<keyword evidence="4 10" id="KW-0812">Transmembrane</keyword>
<proteinExistence type="predicted"/>
<dbReference type="EMBL" id="NEVV01000001">
    <property type="protein sequence ID" value="OZI82001.1"/>
    <property type="molecule type" value="Genomic_DNA"/>
</dbReference>
<evidence type="ECO:0000256" key="4">
    <source>
        <dbReference type="ARBA" id="ARBA00022692"/>
    </source>
</evidence>
<dbReference type="InterPro" id="IPR003593">
    <property type="entry name" value="AAA+_ATPase"/>
</dbReference>
<keyword evidence="5" id="KW-0547">Nucleotide-binding</keyword>
<dbReference type="SUPFAM" id="SSF52540">
    <property type="entry name" value="P-loop containing nucleoside triphosphate hydrolases"/>
    <property type="match status" value="1"/>
</dbReference>
<evidence type="ECO:0000259" key="12">
    <source>
        <dbReference type="PROSITE" id="PS50893"/>
    </source>
</evidence>
<dbReference type="InterPro" id="IPR017871">
    <property type="entry name" value="ABC_transporter-like_CS"/>
</dbReference>
<keyword evidence="9" id="KW-0597">Phosphoprotein</keyword>
<dbReference type="SMART" id="SM00382">
    <property type="entry name" value="AAA"/>
    <property type="match status" value="1"/>
</dbReference>
<reference evidence="14 15" key="1">
    <citation type="submission" date="2017-05" db="EMBL/GenBank/DDBJ databases">
        <title>Complete and WGS of Bordetella genogroups.</title>
        <authorList>
            <person name="Spilker T."/>
            <person name="Lipuma J."/>
        </authorList>
    </citation>
    <scope>NUCLEOTIDE SEQUENCE [LARGE SCALE GENOMIC DNA]</scope>
    <source>
        <strain evidence="14 15">AU3139</strain>
    </source>
</reference>
<name>A0ABX4FIM5_9BORD</name>
<dbReference type="CDD" id="cd18582">
    <property type="entry name" value="ABC_6TM_ATM1_ABCB7"/>
    <property type="match status" value="1"/>
</dbReference>
<dbReference type="Gene3D" id="3.40.50.2300">
    <property type="match status" value="1"/>
</dbReference>
<dbReference type="PANTHER" id="PTHR24221:SF402">
    <property type="entry name" value="IRON-SULFUR CLUSTERS TRANSPORTER ABCB7, MITOCHONDRIAL"/>
    <property type="match status" value="1"/>
</dbReference>
<evidence type="ECO:0000313" key="14">
    <source>
        <dbReference type="EMBL" id="OZI82001.1"/>
    </source>
</evidence>
<dbReference type="GO" id="GO:0005524">
    <property type="term" value="F:ATP binding"/>
    <property type="evidence" value="ECO:0007669"/>
    <property type="project" value="UniProtKB-KW"/>
</dbReference>
<evidence type="ECO:0000259" key="13">
    <source>
        <dbReference type="PROSITE" id="PS50929"/>
    </source>
</evidence>
<dbReference type="PANTHER" id="PTHR24221">
    <property type="entry name" value="ATP-BINDING CASSETTE SUB-FAMILY B"/>
    <property type="match status" value="1"/>
</dbReference>
<feature type="domain" description="ABC transmembrane type-1" evidence="13">
    <location>
        <begin position="30"/>
        <end position="313"/>
    </location>
</feature>
<evidence type="ECO:0000256" key="3">
    <source>
        <dbReference type="ARBA" id="ARBA00022475"/>
    </source>
</evidence>
<dbReference type="Pfam" id="PF00005">
    <property type="entry name" value="ABC_tran"/>
    <property type="match status" value="1"/>
</dbReference>
<dbReference type="Pfam" id="PF00072">
    <property type="entry name" value="Response_reg"/>
    <property type="match status" value="1"/>
</dbReference>